<feature type="transmembrane region" description="Helical" evidence="1">
    <location>
        <begin position="162"/>
        <end position="183"/>
    </location>
</feature>
<keyword evidence="1" id="KW-0472">Membrane</keyword>
<dbReference type="EMBL" id="JARIHO010000015">
    <property type="protein sequence ID" value="KAJ7349965.1"/>
    <property type="molecule type" value="Genomic_DNA"/>
</dbReference>
<gene>
    <name evidence="2" type="ORF">DFH08DRAFT_863371</name>
</gene>
<feature type="transmembrane region" description="Helical" evidence="1">
    <location>
        <begin position="94"/>
        <end position="113"/>
    </location>
</feature>
<keyword evidence="1" id="KW-0812">Transmembrane</keyword>
<evidence type="ECO:0000256" key="1">
    <source>
        <dbReference type="SAM" id="Phobius"/>
    </source>
</evidence>
<feature type="transmembrane region" description="Helical" evidence="1">
    <location>
        <begin position="52"/>
        <end position="74"/>
    </location>
</feature>
<comment type="caution">
    <text evidence="2">The sequence shown here is derived from an EMBL/GenBank/DDBJ whole genome shotgun (WGS) entry which is preliminary data.</text>
</comment>
<organism evidence="2 3">
    <name type="scientific">Mycena albidolilacea</name>
    <dbReference type="NCBI Taxonomy" id="1033008"/>
    <lineage>
        <taxon>Eukaryota</taxon>
        <taxon>Fungi</taxon>
        <taxon>Dikarya</taxon>
        <taxon>Basidiomycota</taxon>
        <taxon>Agaricomycotina</taxon>
        <taxon>Agaricomycetes</taxon>
        <taxon>Agaricomycetidae</taxon>
        <taxon>Agaricales</taxon>
        <taxon>Marasmiineae</taxon>
        <taxon>Mycenaceae</taxon>
        <taxon>Mycena</taxon>
    </lineage>
</organism>
<dbReference type="Proteomes" id="UP001218218">
    <property type="component" value="Unassembled WGS sequence"/>
</dbReference>
<evidence type="ECO:0000313" key="3">
    <source>
        <dbReference type="Proteomes" id="UP001218218"/>
    </source>
</evidence>
<sequence>MDPRLSPRSQQELDLEDEELHRHQATQPGSTVTISYAAPALVRSQITSWTTLAWGDAIATALFATNAATVLGIVRSDDALKGRHGRGMTLLIAASYGAILFNSIAALASLLVIDRLRGIEFYEAGNKARRTGEGNVPKGFSSWDLLADYGARRHVRWMLIQWAIYSVTGASLMLMQLIVYMWLSEGFALSLTFTVLAGVACVGLFFTHITGKFGLC</sequence>
<proteinExistence type="predicted"/>
<accession>A0AAD7A5I0</accession>
<keyword evidence="3" id="KW-1185">Reference proteome</keyword>
<feature type="transmembrane region" description="Helical" evidence="1">
    <location>
        <begin position="189"/>
        <end position="209"/>
    </location>
</feature>
<reference evidence="2" key="1">
    <citation type="submission" date="2023-03" db="EMBL/GenBank/DDBJ databases">
        <title>Massive genome expansion in bonnet fungi (Mycena s.s.) driven by repeated elements and novel gene families across ecological guilds.</title>
        <authorList>
            <consortium name="Lawrence Berkeley National Laboratory"/>
            <person name="Harder C.B."/>
            <person name="Miyauchi S."/>
            <person name="Viragh M."/>
            <person name="Kuo A."/>
            <person name="Thoen E."/>
            <person name="Andreopoulos B."/>
            <person name="Lu D."/>
            <person name="Skrede I."/>
            <person name="Drula E."/>
            <person name="Henrissat B."/>
            <person name="Morin E."/>
            <person name="Kohler A."/>
            <person name="Barry K."/>
            <person name="LaButti K."/>
            <person name="Morin E."/>
            <person name="Salamov A."/>
            <person name="Lipzen A."/>
            <person name="Mereny Z."/>
            <person name="Hegedus B."/>
            <person name="Baldrian P."/>
            <person name="Stursova M."/>
            <person name="Weitz H."/>
            <person name="Taylor A."/>
            <person name="Grigoriev I.V."/>
            <person name="Nagy L.G."/>
            <person name="Martin F."/>
            <person name="Kauserud H."/>
        </authorList>
    </citation>
    <scope>NUCLEOTIDE SEQUENCE</scope>
    <source>
        <strain evidence="2">CBHHK002</strain>
    </source>
</reference>
<evidence type="ECO:0000313" key="2">
    <source>
        <dbReference type="EMBL" id="KAJ7349965.1"/>
    </source>
</evidence>
<protein>
    <submittedName>
        <fullName evidence="2">Uncharacterized protein</fullName>
    </submittedName>
</protein>
<keyword evidence="1" id="KW-1133">Transmembrane helix</keyword>
<dbReference type="AlphaFoldDB" id="A0AAD7A5I0"/>
<name>A0AAD7A5I0_9AGAR</name>